<gene>
    <name evidence="1" type="ORF">dsmv_2537</name>
</gene>
<evidence type="ECO:0000313" key="1">
    <source>
        <dbReference type="EMBL" id="EPR39689.1"/>
    </source>
</evidence>
<evidence type="ECO:0000313" key="2">
    <source>
        <dbReference type="Proteomes" id="UP000014977"/>
    </source>
</evidence>
<proteinExistence type="predicted"/>
<sequence>MVGVAQLVEHQVVALVAVGSSPITHPITATRDHCGTPVVVFLLAPVAQLDRASDFGSAGRGFESLRARSTNQGFGHIGLNPFLLSVTHVPPVIQNTDRIKWHQSQIEP</sequence>
<dbReference type="AntiFam" id="ANF00010">
    <property type="entry name" value="tRNA translation"/>
</dbReference>
<organism evidence="1 2">
    <name type="scientific">Desulfococcus multivorans DSM 2059</name>
    <dbReference type="NCBI Taxonomy" id="1121405"/>
    <lineage>
        <taxon>Bacteria</taxon>
        <taxon>Pseudomonadati</taxon>
        <taxon>Thermodesulfobacteriota</taxon>
        <taxon>Desulfobacteria</taxon>
        <taxon>Desulfobacterales</taxon>
        <taxon>Desulfococcaceae</taxon>
        <taxon>Desulfococcus</taxon>
    </lineage>
</organism>
<reference evidence="1 2" key="1">
    <citation type="journal article" date="2013" name="Genome Announc.">
        <title>Draft genome sequences for three mercury-methylating, sulfate-reducing bacteria.</title>
        <authorList>
            <person name="Brown S.D."/>
            <person name="Hurt R.A.Jr."/>
            <person name="Gilmour C.C."/>
            <person name="Elias D.A."/>
        </authorList>
    </citation>
    <scope>NUCLEOTIDE SEQUENCE [LARGE SCALE GENOMIC DNA]</scope>
    <source>
        <strain evidence="1 2">DSM 2059</strain>
    </source>
</reference>
<protein>
    <submittedName>
        <fullName evidence="1">Uncharacterized protein</fullName>
    </submittedName>
</protein>
<dbReference type="Proteomes" id="UP000014977">
    <property type="component" value="Unassembled WGS sequence"/>
</dbReference>
<comment type="caution">
    <text evidence="1">The sequence shown here is derived from an EMBL/GenBank/DDBJ whole genome shotgun (WGS) entry which is preliminary data.</text>
</comment>
<dbReference type="EMBL" id="ATHJ01000088">
    <property type="protein sequence ID" value="EPR39689.1"/>
    <property type="molecule type" value="Genomic_DNA"/>
</dbReference>
<accession>S7UZQ5</accession>
<keyword evidence="2" id="KW-1185">Reference proteome</keyword>
<name>S7UZQ5_DESML</name>
<dbReference type="AlphaFoldDB" id="S7UZQ5"/>
<dbReference type="AntiFam" id="ANF00013">
    <property type="entry name" value="tRNA translation"/>
</dbReference>